<proteinExistence type="predicted"/>
<comment type="caution">
    <text evidence="2">The sequence shown here is derived from an EMBL/GenBank/DDBJ whole genome shotgun (WGS) entry which is preliminary data.</text>
</comment>
<reference evidence="2 3" key="1">
    <citation type="journal article" date="2019" name="Int. J. Syst. Evol. Microbiol.">
        <title>The Global Catalogue of Microorganisms (GCM) 10K type strain sequencing project: providing services to taxonomists for standard genome sequencing and annotation.</title>
        <authorList>
            <consortium name="The Broad Institute Genomics Platform"/>
            <consortium name="The Broad Institute Genome Sequencing Center for Infectious Disease"/>
            <person name="Wu L."/>
            <person name="Ma J."/>
        </authorList>
    </citation>
    <scope>NUCLEOTIDE SEQUENCE [LARGE SCALE GENOMIC DNA]</scope>
    <source>
        <strain evidence="2 3">JCM 4565</strain>
    </source>
</reference>
<dbReference type="EMBL" id="BAAABW010000025">
    <property type="protein sequence ID" value="GAA0363156.1"/>
    <property type="molecule type" value="Genomic_DNA"/>
</dbReference>
<name>A0ABN0XFX9_9ACTN</name>
<feature type="region of interest" description="Disordered" evidence="1">
    <location>
        <begin position="1"/>
        <end position="23"/>
    </location>
</feature>
<gene>
    <name evidence="2" type="ORF">GCM10010319_46140</name>
</gene>
<evidence type="ECO:0000313" key="2">
    <source>
        <dbReference type="EMBL" id="GAA0363156.1"/>
    </source>
</evidence>
<keyword evidence="3" id="KW-1185">Reference proteome</keyword>
<protein>
    <submittedName>
        <fullName evidence="2">Uncharacterized protein</fullName>
    </submittedName>
</protein>
<sequence>MSWRGSPATAIPHGKLESGRCPLTPEVPRRTGSWAALHINADTMQVSSLTVRPHKYVPSHLSLDELGQVYTINFG</sequence>
<evidence type="ECO:0000313" key="3">
    <source>
        <dbReference type="Proteomes" id="UP001500063"/>
    </source>
</evidence>
<accession>A0ABN0XFX9</accession>
<dbReference type="Proteomes" id="UP001500063">
    <property type="component" value="Unassembled WGS sequence"/>
</dbReference>
<organism evidence="2 3">
    <name type="scientific">Streptomyces blastmyceticus</name>
    <dbReference type="NCBI Taxonomy" id="68180"/>
    <lineage>
        <taxon>Bacteria</taxon>
        <taxon>Bacillati</taxon>
        <taxon>Actinomycetota</taxon>
        <taxon>Actinomycetes</taxon>
        <taxon>Kitasatosporales</taxon>
        <taxon>Streptomycetaceae</taxon>
        <taxon>Streptomyces</taxon>
    </lineage>
</organism>
<evidence type="ECO:0000256" key="1">
    <source>
        <dbReference type="SAM" id="MobiDB-lite"/>
    </source>
</evidence>